<proteinExistence type="inferred from homology"/>
<organism evidence="5 6">
    <name type="scientific">Chloropicon roscoffensis</name>
    <dbReference type="NCBI Taxonomy" id="1461544"/>
    <lineage>
        <taxon>Eukaryota</taxon>
        <taxon>Viridiplantae</taxon>
        <taxon>Chlorophyta</taxon>
        <taxon>Chloropicophyceae</taxon>
        <taxon>Chloropicales</taxon>
        <taxon>Chloropicaceae</taxon>
        <taxon>Chloropicon</taxon>
    </lineage>
</organism>
<reference evidence="5 6" key="1">
    <citation type="submission" date="2024-03" db="EMBL/GenBank/DDBJ databases">
        <title>Complete genome sequence of the green alga Chloropicon roscoffensis RCC1871.</title>
        <authorList>
            <person name="Lemieux C."/>
            <person name="Pombert J.-F."/>
            <person name="Otis C."/>
            <person name="Turmel M."/>
        </authorList>
    </citation>
    <scope>NUCLEOTIDE SEQUENCE [LARGE SCALE GENOMIC DNA]</scope>
    <source>
        <strain evidence="5 6">RCC1871</strain>
    </source>
</reference>
<dbReference type="InterPro" id="IPR014395">
    <property type="entry name" value="Pen/GL7ACA/AHL_acylase"/>
</dbReference>
<name>A0AAX4PBL9_9CHLO</name>
<evidence type="ECO:0000256" key="1">
    <source>
        <dbReference type="ARBA" id="ARBA00006586"/>
    </source>
</evidence>
<dbReference type="EMBL" id="CP151507">
    <property type="protein sequence ID" value="WZN63476.1"/>
    <property type="molecule type" value="Genomic_DNA"/>
</dbReference>
<dbReference type="InterPro" id="IPR029055">
    <property type="entry name" value="Ntn_hydrolases_N"/>
</dbReference>
<dbReference type="InterPro" id="IPR023343">
    <property type="entry name" value="Penicillin_amidase_dom1"/>
</dbReference>
<dbReference type="Pfam" id="PF01804">
    <property type="entry name" value="Penicil_amidase"/>
    <property type="match status" value="1"/>
</dbReference>
<dbReference type="Gene3D" id="3.60.20.10">
    <property type="entry name" value="Glutamine Phosphoribosylpyrophosphate, subunit 1, domain 1"/>
    <property type="match status" value="1"/>
</dbReference>
<keyword evidence="6" id="KW-1185">Reference proteome</keyword>
<dbReference type="PIRSF" id="PIRSF001227">
    <property type="entry name" value="Pen_acylase"/>
    <property type="match status" value="1"/>
</dbReference>
<sequence>MAGSGKRRGVADADAGGAEPKRPRPSIKSLITEYAALPLVRNVVVPFLAKRALLDHDRICETVPGVPVEVRVKVPAGGGLKDNCEVLRDEWGVPHVYAANDEDMFYLQGRCHVEDRWFQMETTRRLQSGTIAAFAGEKALSIDKFARAMGWRRLAAQEVAALEEGGEEEREVLQMVRSYVRGVNETIADLTSRGKVPWELSLLKIDVSAPWTPEDVLGIMHVLAFKLSFGFQGPIVKHALIQALGEGIASEWFVSNSIPEGCPPTVAGWHKNATEVIRKMAKQRHAVPELMRPGLGSNAWCIGPGHTAEGVGAILANDPHLDTGIPTFFYESHMCSKGLDGKSREQGLHCAGMSVPGIPGMVLPGHNDHVAWGVTLSMCDVEDVFVELCSSDERDYDARLGFAPFYLHTPEGGDEVVKAAMEVHEHEIEVKGWNDPVTYHSADTRHGPVISRLGHELQTAMDGATAAAASDAGDDSMNFEISYSARHLRADLYKNFVVFLGVLRSKSAVEVRQRFSQLVSPSLNICIADREGNIAYQTSGKVPRRSCRPGEETLPLEGWTWENEWLGDIDDLPWAYNPPEGRIVTANHKIIDPNIYPHHLGDLWQDGFRAKTIHDCLDRCGDQVTVRDCEDVQGSSESRSAGLEFVSHYRGVRFDDDAVSRAVREMCAWNGDLSVDSVGAAIYKSVFSYALKGIFDSILAKADLGEAEAEFFEESLRGHGFSSVLKAFNECKSILTGNTLRVLRKGEGTLAERDRRAILRKAAEEGVAFLERRFGADMAGWRWGRLHRLRLQHPLADRLGMADVLNLDFPHCGDSTTPNQATYDLSLGAGGEPCFDIVKSSGAVAACRLVMTPSDWDGSRSCVTCGQSGKWGSRHYTDQEPLFRGSRGKPMVFSRKRVEEACVNIYKFEI</sequence>
<dbReference type="Gene3D" id="2.30.120.10">
    <property type="match status" value="1"/>
</dbReference>
<protein>
    <submittedName>
        <fullName evidence="5">Penicillin amidase</fullName>
    </submittedName>
</protein>
<comment type="similarity">
    <text evidence="1">Belongs to the peptidase S45 family.</text>
</comment>
<evidence type="ECO:0000313" key="5">
    <source>
        <dbReference type="EMBL" id="WZN63476.1"/>
    </source>
</evidence>
<accession>A0AAX4PBL9</accession>
<dbReference type="GO" id="GO:0016811">
    <property type="term" value="F:hydrolase activity, acting on carbon-nitrogen (but not peptide) bonds, in linear amides"/>
    <property type="evidence" value="ECO:0007669"/>
    <property type="project" value="InterPro"/>
</dbReference>
<gene>
    <name evidence="5" type="ORF">HKI87_07g50250</name>
</gene>
<dbReference type="PANTHER" id="PTHR34218:SF4">
    <property type="entry name" value="ACYL-HOMOSERINE LACTONE ACYLASE QUIP"/>
    <property type="match status" value="1"/>
</dbReference>
<dbReference type="AlphaFoldDB" id="A0AAX4PBL9"/>
<dbReference type="Proteomes" id="UP001472866">
    <property type="component" value="Chromosome 07"/>
</dbReference>
<evidence type="ECO:0000256" key="3">
    <source>
        <dbReference type="ARBA" id="ARBA00023145"/>
    </source>
</evidence>
<dbReference type="InterPro" id="IPR002692">
    <property type="entry name" value="S45"/>
</dbReference>
<evidence type="ECO:0000256" key="4">
    <source>
        <dbReference type="SAM" id="MobiDB-lite"/>
    </source>
</evidence>
<evidence type="ECO:0000313" key="6">
    <source>
        <dbReference type="Proteomes" id="UP001472866"/>
    </source>
</evidence>
<dbReference type="GO" id="GO:0017000">
    <property type="term" value="P:antibiotic biosynthetic process"/>
    <property type="evidence" value="ECO:0007669"/>
    <property type="project" value="InterPro"/>
</dbReference>
<evidence type="ECO:0000256" key="2">
    <source>
        <dbReference type="ARBA" id="ARBA00022801"/>
    </source>
</evidence>
<dbReference type="InterPro" id="IPR043146">
    <property type="entry name" value="Penicillin_amidase_N_B-knob"/>
</dbReference>
<dbReference type="Gene3D" id="1.10.439.10">
    <property type="entry name" value="Penicillin Amidohydrolase, domain 1"/>
    <property type="match status" value="1"/>
</dbReference>
<dbReference type="SUPFAM" id="SSF56235">
    <property type="entry name" value="N-terminal nucleophile aminohydrolases (Ntn hydrolases)"/>
    <property type="match status" value="1"/>
</dbReference>
<keyword evidence="3" id="KW-0865">Zymogen</keyword>
<keyword evidence="2" id="KW-0378">Hydrolase</keyword>
<dbReference type="PANTHER" id="PTHR34218">
    <property type="entry name" value="PEPTIDASE S45 PENICILLIN AMIDASE"/>
    <property type="match status" value="1"/>
</dbReference>
<feature type="region of interest" description="Disordered" evidence="4">
    <location>
        <begin position="1"/>
        <end position="24"/>
    </location>
</feature>
<dbReference type="Gene3D" id="1.10.1400.10">
    <property type="match status" value="1"/>
</dbReference>
<dbReference type="InterPro" id="IPR043147">
    <property type="entry name" value="Penicillin_amidase_A-knob"/>
</dbReference>